<comment type="caution">
    <text evidence="2">The sequence shown here is derived from an EMBL/GenBank/DDBJ whole genome shotgun (WGS) entry which is preliminary data.</text>
</comment>
<dbReference type="EMBL" id="CAKOGL010000031">
    <property type="protein sequence ID" value="CAH2108562.1"/>
    <property type="molecule type" value="Genomic_DNA"/>
</dbReference>
<dbReference type="InterPro" id="IPR057191">
    <property type="entry name" value="DUF7869"/>
</dbReference>
<protein>
    <recommendedName>
        <fullName evidence="1">DUF7869 domain-containing protein</fullName>
    </recommendedName>
</protein>
<dbReference type="Pfam" id="PF25273">
    <property type="entry name" value="DUF7869"/>
    <property type="match status" value="1"/>
</dbReference>
<dbReference type="PANTHER" id="PTHR10773:SF19">
    <property type="match status" value="1"/>
</dbReference>
<dbReference type="AlphaFoldDB" id="A0AAU9VE03"/>
<dbReference type="Proteomes" id="UP001153954">
    <property type="component" value="Unassembled WGS sequence"/>
</dbReference>
<reference evidence="2" key="1">
    <citation type="submission" date="2022-03" db="EMBL/GenBank/DDBJ databases">
        <authorList>
            <person name="Tunstrom K."/>
        </authorList>
    </citation>
    <scope>NUCLEOTIDE SEQUENCE</scope>
</reference>
<accession>A0AAU9VE03</accession>
<feature type="domain" description="DUF7869" evidence="1">
    <location>
        <begin position="557"/>
        <end position="665"/>
    </location>
</feature>
<proteinExistence type="predicted"/>
<evidence type="ECO:0000313" key="3">
    <source>
        <dbReference type="Proteomes" id="UP001153954"/>
    </source>
</evidence>
<dbReference type="PANTHER" id="PTHR10773">
    <property type="entry name" value="DNA-DIRECTED RNA POLYMERASES I, II, AND III SUBUNIT RPABC2"/>
    <property type="match status" value="1"/>
</dbReference>
<evidence type="ECO:0000313" key="2">
    <source>
        <dbReference type="EMBL" id="CAH2108562.1"/>
    </source>
</evidence>
<keyword evidence="3" id="KW-1185">Reference proteome</keyword>
<name>A0AAU9VE03_EUPED</name>
<sequence length="761" mass="88828">MDKKLYMNRAKRLVCLSLRNDCDNGLGTTEMKSVLAAGNQAKDFIQPDDLGLSSIPPQSSFLDHVEDEIFEDYGHKIFLNPNVALPVFDLNEDIYYIENSQDFDYTELNCNSKRLKLDTSNESLNENLSRNYVLNKPKVTVPETPCNSESESESDYMKSDTISAILNNDADSVFPDPPVIHNSQPKTTPTTSSLKVYNKKQRKEVLKFPNYSKEEKILKSREKHLMLPDNCGLKCRKKCEYFNFQRRSEIWNSYWNLNHDSQIKWIARYVHLKPVMIKRMEKEGEKFRKNESRSYFLPCHEGEMKQVCKKMFLNTFGYKNDSIITTVSKKLKQDTTKSLADKRGTHDKPKIDTSFIEHFINLYKPCVAHYRRHNSPNMRYLGQDVTLETLFKEFKEQYPEFKCSKEIIRRTLKWMNISLNRPKSDKCYDCLSYETTTAGYLTENQVPSLKFLCQKTVHNQKAKEAMGAYSNDASRNKILGEKIYSMDLQKSVLIPMMPEVKDCFFTNRMIVFNLTFCGLSKSEQAKCIVWHEADGGRDGRDIVDAVYTFILNERDVKHLVLWTDNCCAQNKNWILYTALITIMNTNQDRESITIKYLTKGHTHMSADGVHGNIEKSFKKVKNIYDFTDYKECLRASRKDIEVIQVVPVEKRIWEKKKKIKMESVMLADLVEVKFLKNKSIMLYKKSFKDRYHELDFLQKRYKPDQLPKLTTRVRGIRTAKKAEILKKLVPLMPSNRKTFWQDLPENESSVDLITGGQLDPC</sequence>
<gene>
    <name evidence="2" type="ORF">EEDITHA_LOCUS22486</name>
</gene>
<organism evidence="2 3">
    <name type="scientific">Euphydryas editha</name>
    <name type="common">Edith's checkerspot</name>
    <dbReference type="NCBI Taxonomy" id="104508"/>
    <lineage>
        <taxon>Eukaryota</taxon>
        <taxon>Metazoa</taxon>
        <taxon>Ecdysozoa</taxon>
        <taxon>Arthropoda</taxon>
        <taxon>Hexapoda</taxon>
        <taxon>Insecta</taxon>
        <taxon>Pterygota</taxon>
        <taxon>Neoptera</taxon>
        <taxon>Endopterygota</taxon>
        <taxon>Lepidoptera</taxon>
        <taxon>Glossata</taxon>
        <taxon>Ditrysia</taxon>
        <taxon>Papilionoidea</taxon>
        <taxon>Nymphalidae</taxon>
        <taxon>Nymphalinae</taxon>
        <taxon>Euphydryas</taxon>
    </lineage>
</organism>
<evidence type="ECO:0000259" key="1">
    <source>
        <dbReference type="Pfam" id="PF25273"/>
    </source>
</evidence>